<proteinExistence type="predicted"/>
<dbReference type="AlphaFoldDB" id="A0AAV4NIW0"/>
<evidence type="ECO:0000313" key="2">
    <source>
        <dbReference type="EMBL" id="GIX83666.1"/>
    </source>
</evidence>
<keyword evidence="3" id="KW-1185">Reference proteome</keyword>
<sequence length="139" mass="16026">MPSRRYLTDINKNSFFFPSLVALALKYTDQILRSVSYATLPAAIVRYATSVQYPEIIVVLVRNQFTFSSSSTGDTVWCFFSDRLRFRTNPPSTGRRGRNGHVTQRNKQPQFAKSRDIAGRASEKKFCGKFRIVLQFRFI</sequence>
<protein>
    <submittedName>
        <fullName evidence="2">Uncharacterized protein</fullName>
    </submittedName>
</protein>
<reference evidence="2 3" key="1">
    <citation type="submission" date="2021-06" db="EMBL/GenBank/DDBJ databases">
        <title>Caerostris extrusa draft genome.</title>
        <authorList>
            <person name="Kono N."/>
            <person name="Arakawa K."/>
        </authorList>
    </citation>
    <scope>NUCLEOTIDE SEQUENCE [LARGE SCALE GENOMIC DNA]</scope>
</reference>
<organism evidence="2 3">
    <name type="scientific">Caerostris extrusa</name>
    <name type="common">Bark spider</name>
    <name type="synonym">Caerostris bankana</name>
    <dbReference type="NCBI Taxonomy" id="172846"/>
    <lineage>
        <taxon>Eukaryota</taxon>
        <taxon>Metazoa</taxon>
        <taxon>Ecdysozoa</taxon>
        <taxon>Arthropoda</taxon>
        <taxon>Chelicerata</taxon>
        <taxon>Arachnida</taxon>
        <taxon>Araneae</taxon>
        <taxon>Araneomorphae</taxon>
        <taxon>Entelegynae</taxon>
        <taxon>Araneoidea</taxon>
        <taxon>Araneidae</taxon>
        <taxon>Caerostris</taxon>
    </lineage>
</organism>
<feature type="region of interest" description="Disordered" evidence="1">
    <location>
        <begin position="90"/>
        <end position="117"/>
    </location>
</feature>
<gene>
    <name evidence="2" type="ORF">CEXT_71841</name>
</gene>
<accession>A0AAV4NIW0</accession>
<comment type="caution">
    <text evidence="2">The sequence shown here is derived from an EMBL/GenBank/DDBJ whole genome shotgun (WGS) entry which is preliminary data.</text>
</comment>
<dbReference type="EMBL" id="BPLR01020892">
    <property type="protein sequence ID" value="GIX83666.1"/>
    <property type="molecule type" value="Genomic_DNA"/>
</dbReference>
<evidence type="ECO:0000256" key="1">
    <source>
        <dbReference type="SAM" id="MobiDB-lite"/>
    </source>
</evidence>
<feature type="compositionally biased region" description="Polar residues" evidence="1">
    <location>
        <begin position="101"/>
        <end position="111"/>
    </location>
</feature>
<evidence type="ECO:0000313" key="3">
    <source>
        <dbReference type="Proteomes" id="UP001054945"/>
    </source>
</evidence>
<dbReference type="Proteomes" id="UP001054945">
    <property type="component" value="Unassembled WGS sequence"/>
</dbReference>
<name>A0AAV4NIW0_CAEEX</name>